<dbReference type="InterPro" id="IPR058163">
    <property type="entry name" value="LysR-type_TF_proteobact-type"/>
</dbReference>
<sequence>MDRMQGMTAFVAVAEERNFAAAARRMGMSPASVTRAIAGLEEHLGLKLVFRTTRSVRLTEAGDRYLDDVRVILAKINEANESAASAQQVMRGHLNVTAPVLFGALHVVPCVARYLDQFPEMTVSGYFLDRVVDLVEEGIDVAVRIGGRPGLAMQGIAVGGTRRVLCASPAYLAARGTPQHPAELEHHDIIAAQGISPVDDWSFRSESMDLTVRVAPKLTVSSNDAALTAATLGLGITRLFHYQIAALVAERRLQIVLPEHEGAAWPIHVVYDVDGASAKVRAFVELLVAHLSHPGADA</sequence>
<dbReference type="PANTHER" id="PTHR30537:SF5">
    <property type="entry name" value="HTH-TYPE TRANSCRIPTIONAL ACTIVATOR TTDR-RELATED"/>
    <property type="match status" value="1"/>
</dbReference>
<dbReference type="Proteomes" id="UP001285263">
    <property type="component" value="Unassembled WGS sequence"/>
</dbReference>
<dbReference type="RefSeq" id="WP_320424721.1">
    <property type="nucleotide sequence ID" value="NZ_JAXCLA010000006.1"/>
</dbReference>
<keyword evidence="7" id="KW-1185">Reference proteome</keyword>
<evidence type="ECO:0000256" key="3">
    <source>
        <dbReference type="ARBA" id="ARBA00023125"/>
    </source>
</evidence>
<name>A0ABU5DKE0_9BURK</name>
<dbReference type="InterPro" id="IPR005119">
    <property type="entry name" value="LysR_subst-bd"/>
</dbReference>
<keyword evidence="2" id="KW-0805">Transcription regulation</keyword>
<comment type="similarity">
    <text evidence="1">Belongs to the LysR transcriptional regulatory family.</text>
</comment>
<evidence type="ECO:0000313" key="6">
    <source>
        <dbReference type="EMBL" id="MDY0746768.1"/>
    </source>
</evidence>
<comment type="caution">
    <text evidence="6">The sequence shown here is derived from an EMBL/GenBank/DDBJ whole genome shotgun (WGS) entry which is preliminary data.</text>
</comment>
<dbReference type="SUPFAM" id="SSF53850">
    <property type="entry name" value="Periplasmic binding protein-like II"/>
    <property type="match status" value="1"/>
</dbReference>
<gene>
    <name evidence="6" type="ORF">SNE35_19810</name>
</gene>
<dbReference type="InterPro" id="IPR000847">
    <property type="entry name" value="LysR_HTH_N"/>
</dbReference>
<evidence type="ECO:0000256" key="2">
    <source>
        <dbReference type="ARBA" id="ARBA00023015"/>
    </source>
</evidence>
<evidence type="ECO:0000256" key="1">
    <source>
        <dbReference type="ARBA" id="ARBA00009437"/>
    </source>
</evidence>
<dbReference type="EMBL" id="JAXCLA010000006">
    <property type="protein sequence ID" value="MDY0746768.1"/>
    <property type="molecule type" value="Genomic_DNA"/>
</dbReference>
<dbReference type="Gene3D" id="1.10.10.10">
    <property type="entry name" value="Winged helix-like DNA-binding domain superfamily/Winged helix DNA-binding domain"/>
    <property type="match status" value="1"/>
</dbReference>
<evidence type="ECO:0000313" key="7">
    <source>
        <dbReference type="Proteomes" id="UP001285263"/>
    </source>
</evidence>
<evidence type="ECO:0000256" key="4">
    <source>
        <dbReference type="ARBA" id="ARBA00023163"/>
    </source>
</evidence>
<dbReference type="Pfam" id="PF03466">
    <property type="entry name" value="LysR_substrate"/>
    <property type="match status" value="1"/>
</dbReference>
<dbReference type="Pfam" id="PF00126">
    <property type="entry name" value="HTH_1"/>
    <property type="match status" value="1"/>
</dbReference>
<accession>A0ABU5DKE0</accession>
<dbReference type="Gene3D" id="3.40.190.290">
    <property type="match status" value="1"/>
</dbReference>
<dbReference type="InterPro" id="IPR036388">
    <property type="entry name" value="WH-like_DNA-bd_sf"/>
</dbReference>
<reference evidence="6 7" key="1">
    <citation type="submission" date="2023-11" db="EMBL/GenBank/DDBJ databases">
        <title>Paucibacter sp. nov., isolated from fresh soil in Korea.</title>
        <authorList>
            <person name="Le N.T.T."/>
        </authorList>
    </citation>
    <scope>NUCLEOTIDE SEQUENCE [LARGE SCALE GENOMIC DNA]</scope>
    <source>
        <strain evidence="6 7">R3-3</strain>
    </source>
</reference>
<keyword evidence="4" id="KW-0804">Transcription</keyword>
<dbReference type="InterPro" id="IPR036390">
    <property type="entry name" value="WH_DNA-bd_sf"/>
</dbReference>
<evidence type="ECO:0000259" key="5">
    <source>
        <dbReference type="PROSITE" id="PS50931"/>
    </source>
</evidence>
<proteinExistence type="inferred from homology"/>
<feature type="domain" description="HTH lysR-type" evidence="5">
    <location>
        <begin position="1"/>
        <end position="59"/>
    </location>
</feature>
<dbReference type="PROSITE" id="PS50931">
    <property type="entry name" value="HTH_LYSR"/>
    <property type="match status" value="1"/>
</dbReference>
<dbReference type="SUPFAM" id="SSF46785">
    <property type="entry name" value="Winged helix' DNA-binding domain"/>
    <property type="match status" value="1"/>
</dbReference>
<keyword evidence="3" id="KW-0238">DNA-binding</keyword>
<dbReference type="PANTHER" id="PTHR30537">
    <property type="entry name" value="HTH-TYPE TRANSCRIPTIONAL REGULATOR"/>
    <property type="match status" value="1"/>
</dbReference>
<protein>
    <submittedName>
        <fullName evidence="6">LysR family transcriptional regulator</fullName>
    </submittedName>
</protein>
<organism evidence="6 7">
    <name type="scientific">Roseateles agri</name>
    <dbReference type="NCBI Taxonomy" id="3098619"/>
    <lineage>
        <taxon>Bacteria</taxon>
        <taxon>Pseudomonadati</taxon>
        <taxon>Pseudomonadota</taxon>
        <taxon>Betaproteobacteria</taxon>
        <taxon>Burkholderiales</taxon>
        <taxon>Sphaerotilaceae</taxon>
        <taxon>Roseateles</taxon>
    </lineage>
</organism>
<dbReference type="CDD" id="cd08471">
    <property type="entry name" value="PBP2_CrgA_like_2"/>
    <property type="match status" value="1"/>
</dbReference>